<dbReference type="PANTHER" id="PTHR42748">
    <property type="entry name" value="NITROGEN METABOLITE REPRESSION PROTEIN NMRA FAMILY MEMBER"/>
    <property type="match status" value="1"/>
</dbReference>
<proteinExistence type="inferred from homology"/>
<dbReference type="SUPFAM" id="SSF51735">
    <property type="entry name" value="NAD(P)-binding Rossmann-fold domains"/>
    <property type="match status" value="1"/>
</dbReference>
<dbReference type="PANTHER" id="PTHR42748:SF11">
    <property type="entry name" value="NMRA-LIKE DOMAIN-CONTAINING PROTEIN"/>
    <property type="match status" value="1"/>
</dbReference>
<dbReference type="Gene3D" id="3.90.25.10">
    <property type="entry name" value="UDP-galactose 4-epimerase, domain 1"/>
    <property type="match status" value="1"/>
</dbReference>
<dbReference type="Proteomes" id="UP001174691">
    <property type="component" value="Unassembled WGS sequence"/>
</dbReference>
<keyword evidence="5" id="KW-1185">Reference proteome</keyword>
<dbReference type="InterPro" id="IPR036291">
    <property type="entry name" value="NAD(P)-bd_dom_sf"/>
</dbReference>
<dbReference type="EMBL" id="JANBVN010000137">
    <property type="protein sequence ID" value="KAJ9138984.1"/>
    <property type="molecule type" value="Genomic_DNA"/>
</dbReference>
<evidence type="ECO:0000259" key="3">
    <source>
        <dbReference type="Pfam" id="PF05368"/>
    </source>
</evidence>
<comment type="similarity">
    <text evidence="1">Belongs to the NmrA-type oxidoreductase family.</text>
</comment>
<accession>A0AA38RKX9</accession>
<dbReference type="GO" id="GO:0005634">
    <property type="term" value="C:nucleus"/>
    <property type="evidence" value="ECO:0007669"/>
    <property type="project" value="TreeGrafter"/>
</dbReference>
<evidence type="ECO:0000313" key="5">
    <source>
        <dbReference type="Proteomes" id="UP001174691"/>
    </source>
</evidence>
<evidence type="ECO:0000256" key="1">
    <source>
        <dbReference type="ARBA" id="ARBA00006328"/>
    </source>
</evidence>
<protein>
    <submittedName>
        <fullName evidence="4">NAD(P)-binding protein</fullName>
    </submittedName>
</protein>
<dbReference type="Gene3D" id="3.40.50.720">
    <property type="entry name" value="NAD(P)-binding Rossmann-like Domain"/>
    <property type="match status" value="1"/>
</dbReference>
<dbReference type="InterPro" id="IPR008030">
    <property type="entry name" value="NmrA-like"/>
</dbReference>
<dbReference type="Pfam" id="PF05368">
    <property type="entry name" value="NmrA"/>
    <property type="match status" value="1"/>
</dbReference>
<dbReference type="CDD" id="cd05251">
    <property type="entry name" value="NmrA_like_SDR_a"/>
    <property type="match status" value="1"/>
</dbReference>
<sequence>MTGKKILAVFGATGKQGGSLANYVLSDPELSAAYSVRAITRDVTSSKSQDLKQKGAEVVAGDISDTASLKPAFTGVHTVFIMTAPAWGPDAVEIEYSQAKNAADLAVEQGVEYIIFSTLPHVSKISGGKYVKVTPFDAKAKAEQYIRSLPVKSAFYCPGSFMENFHTPGFILHRDAADGTHIISRHNSPTSKFPLIAAVDDTGKFVGAILADPDKYAGKTLCAAQALYSWEEIAAVYSKVTGRKTVYEQGSVEEYRASLPEIVADVFVEGFSYYDDFGYYGPTTEESVKWAAAQARGKLTTLEEYFEQHPEPLA</sequence>
<dbReference type="AlphaFoldDB" id="A0AA38RKX9"/>
<evidence type="ECO:0000313" key="4">
    <source>
        <dbReference type="EMBL" id="KAJ9138984.1"/>
    </source>
</evidence>
<organism evidence="4 5">
    <name type="scientific">Coniochaeta hoffmannii</name>
    <dbReference type="NCBI Taxonomy" id="91930"/>
    <lineage>
        <taxon>Eukaryota</taxon>
        <taxon>Fungi</taxon>
        <taxon>Dikarya</taxon>
        <taxon>Ascomycota</taxon>
        <taxon>Pezizomycotina</taxon>
        <taxon>Sordariomycetes</taxon>
        <taxon>Sordariomycetidae</taxon>
        <taxon>Coniochaetales</taxon>
        <taxon>Coniochaetaceae</taxon>
        <taxon>Coniochaeta</taxon>
    </lineage>
</organism>
<keyword evidence="2" id="KW-0521">NADP</keyword>
<evidence type="ECO:0000256" key="2">
    <source>
        <dbReference type="ARBA" id="ARBA00022857"/>
    </source>
</evidence>
<gene>
    <name evidence="4" type="ORF">NKR19_g7638</name>
</gene>
<reference evidence="4" key="1">
    <citation type="submission" date="2022-07" db="EMBL/GenBank/DDBJ databases">
        <title>Fungi with potential for degradation of polypropylene.</title>
        <authorList>
            <person name="Gostincar C."/>
        </authorList>
    </citation>
    <scope>NUCLEOTIDE SEQUENCE</scope>
    <source>
        <strain evidence="4">EXF-13287</strain>
    </source>
</reference>
<dbReference type="InterPro" id="IPR051164">
    <property type="entry name" value="NmrA-like_oxidored"/>
</dbReference>
<comment type="caution">
    <text evidence="4">The sequence shown here is derived from an EMBL/GenBank/DDBJ whole genome shotgun (WGS) entry which is preliminary data.</text>
</comment>
<name>A0AA38RKX9_9PEZI</name>
<feature type="domain" description="NmrA-like" evidence="3">
    <location>
        <begin position="4"/>
        <end position="306"/>
    </location>
</feature>